<accession>A0A4C1VC63</accession>
<keyword evidence="3" id="KW-1185">Reference proteome</keyword>
<proteinExistence type="predicted"/>
<feature type="compositionally biased region" description="Polar residues" evidence="1">
    <location>
        <begin position="98"/>
        <end position="111"/>
    </location>
</feature>
<sequence>MCLVSERDCHVTGRRRGQKAKTKKSDVTALPEVQTMLLSGHRRRNMNSMLSRMGLKMCCRVCHVQSSKTYHLLGLSDTTFRMSAPGAGGASPCERVTRQTSADRGSANTGRAQPAVSAGDDAAVLLWNNDQNAGP</sequence>
<evidence type="ECO:0000313" key="3">
    <source>
        <dbReference type="Proteomes" id="UP000299102"/>
    </source>
</evidence>
<gene>
    <name evidence="2" type="ORF">EVAR_18330_1</name>
</gene>
<feature type="region of interest" description="Disordered" evidence="1">
    <location>
        <begin position="85"/>
        <end position="117"/>
    </location>
</feature>
<name>A0A4C1VC63_EUMVA</name>
<organism evidence="2 3">
    <name type="scientific">Eumeta variegata</name>
    <name type="common">Bagworm moth</name>
    <name type="synonym">Eumeta japonica</name>
    <dbReference type="NCBI Taxonomy" id="151549"/>
    <lineage>
        <taxon>Eukaryota</taxon>
        <taxon>Metazoa</taxon>
        <taxon>Ecdysozoa</taxon>
        <taxon>Arthropoda</taxon>
        <taxon>Hexapoda</taxon>
        <taxon>Insecta</taxon>
        <taxon>Pterygota</taxon>
        <taxon>Neoptera</taxon>
        <taxon>Endopterygota</taxon>
        <taxon>Lepidoptera</taxon>
        <taxon>Glossata</taxon>
        <taxon>Ditrysia</taxon>
        <taxon>Tineoidea</taxon>
        <taxon>Psychidae</taxon>
        <taxon>Oiketicinae</taxon>
        <taxon>Eumeta</taxon>
    </lineage>
</organism>
<protein>
    <submittedName>
        <fullName evidence="2">Uncharacterized protein</fullName>
    </submittedName>
</protein>
<evidence type="ECO:0000256" key="1">
    <source>
        <dbReference type="SAM" id="MobiDB-lite"/>
    </source>
</evidence>
<dbReference type="Proteomes" id="UP000299102">
    <property type="component" value="Unassembled WGS sequence"/>
</dbReference>
<dbReference type="AlphaFoldDB" id="A0A4C1VC63"/>
<reference evidence="2 3" key="1">
    <citation type="journal article" date="2019" name="Commun. Biol.">
        <title>The bagworm genome reveals a unique fibroin gene that provides high tensile strength.</title>
        <authorList>
            <person name="Kono N."/>
            <person name="Nakamura H."/>
            <person name="Ohtoshi R."/>
            <person name="Tomita M."/>
            <person name="Numata K."/>
            <person name="Arakawa K."/>
        </authorList>
    </citation>
    <scope>NUCLEOTIDE SEQUENCE [LARGE SCALE GENOMIC DNA]</scope>
</reference>
<dbReference type="EMBL" id="BGZK01000300">
    <property type="protein sequence ID" value="GBP35205.1"/>
    <property type="molecule type" value="Genomic_DNA"/>
</dbReference>
<evidence type="ECO:0000313" key="2">
    <source>
        <dbReference type="EMBL" id="GBP35205.1"/>
    </source>
</evidence>
<comment type="caution">
    <text evidence="2">The sequence shown here is derived from an EMBL/GenBank/DDBJ whole genome shotgun (WGS) entry which is preliminary data.</text>
</comment>